<dbReference type="PANTHER" id="PTHR30185:SF12">
    <property type="entry name" value="TRANSCRIPTIONAL REGULATOR MANR"/>
    <property type="match status" value="1"/>
</dbReference>
<evidence type="ECO:0000256" key="1">
    <source>
        <dbReference type="ARBA" id="ARBA00022737"/>
    </source>
</evidence>
<name>B9YAP5_9FIRM</name>
<dbReference type="PANTHER" id="PTHR30185">
    <property type="entry name" value="CRYPTIC BETA-GLUCOSIDE BGL OPERON ANTITERMINATOR"/>
    <property type="match status" value="1"/>
</dbReference>
<keyword evidence="2" id="KW-0805">Transcription regulation</keyword>
<evidence type="ECO:0000256" key="2">
    <source>
        <dbReference type="ARBA" id="ARBA00023015"/>
    </source>
</evidence>
<evidence type="ECO:0000313" key="7">
    <source>
        <dbReference type="EMBL" id="EEF66940.1"/>
    </source>
</evidence>
<gene>
    <name evidence="7" type="ORF">HOLDEFILI_02902</name>
</gene>
<dbReference type="InterPro" id="IPR036388">
    <property type="entry name" value="WH-like_DNA-bd_sf"/>
</dbReference>
<dbReference type="Gene3D" id="1.10.1790.10">
    <property type="entry name" value="PRD domain"/>
    <property type="match status" value="1"/>
</dbReference>
<dbReference type="InterPro" id="IPR050661">
    <property type="entry name" value="BglG_antiterminators"/>
</dbReference>
<evidence type="ECO:0000259" key="5">
    <source>
        <dbReference type="PROSITE" id="PS51094"/>
    </source>
</evidence>
<dbReference type="EMBL" id="ACCF01000185">
    <property type="protein sequence ID" value="EEF66940.1"/>
    <property type="molecule type" value="Genomic_DNA"/>
</dbReference>
<reference evidence="7 8" key="2">
    <citation type="submission" date="2009-02" db="EMBL/GenBank/DDBJ databases">
        <title>Draft genome sequence of Holdemania filiformis DSM 12042.</title>
        <authorList>
            <person name="Sudarsanam P."/>
            <person name="Ley R."/>
            <person name="Guruge J."/>
            <person name="Turnbaugh P.J."/>
            <person name="Mahowald M."/>
            <person name="Liep D."/>
            <person name="Gordon J."/>
        </authorList>
    </citation>
    <scope>NUCLEOTIDE SEQUENCE [LARGE SCALE GENOMIC DNA]</scope>
    <source>
        <strain evidence="7 8">DSM 12042</strain>
    </source>
</reference>
<dbReference type="InterPro" id="IPR002178">
    <property type="entry name" value="PTS_EIIA_type-2_dom"/>
</dbReference>
<dbReference type="InterPro" id="IPR013196">
    <property type="entry name" value="HTH_11"/>
</dbReference>
<dbReference type="Gene3D" id="3.40.930.10">
    <property type="entry name" value="Mannitol-specific EII, Chain A"/>
    <property type="match status" value="1"/>
</dbReference>
<keyword evidence="1" id="KW-0677">Repeat</keyword>
<feature type="domain" description="PTS EIIA type-2" evidence="5">
    <location>
        <begin position="511"/>
        <end position="649"/>
    </location>
</feature>
<evidence type="ECO:0000256" key="3">
    <source>
        <dbReference type="ARBA" id="ARBA00023159"/>
    </source>
</evidence>
<dbReference type="Pfam" id="PF00359">
    <property type="entry name" value="PTS_EIIA_2"/>
    <property type="match status" value="1"/>
</dbReference>
<evidence type="ECO:0000259" key="6">
    <source>
        <dbReference type="PROSITE" id="PS51372"/>
    </source>
</evidence>
<accession>B9YAP5</accession>
<dbReference type="SUPFAM" id="SSF63520">
    <property type="entry name" value="PTS-regulatory domain, PRD"/>
    <property type="match status" value="1"/>
</dbReference>
<sequence length="651" mass="75618">MCFCKDFDNNDVEEAEGGKIMIELSQRQYLALRLLREYQKPIKGQQFSQLLNVSPRTLRYEVSAINRIAGQPIILSNKEGYTLNEDPAVLQQIQDCRVDDDRQLEKQLILALLECKEASIYDLTQKLYVSESTIYSLVKRMMPKFHSFSLSLQRRGEWLSCQGKETDKRRMLSHFFFAEANALATTLVNFDGYFSPFGLAELAQIIHETLDELDVQIDDIYIKNIIICIAVCVQRMINGYPSDGSETEADALPISTSPLLTRFVDTTCGRLQEQLELTFTEADKATILAFITGSFPEENEQILQNERFRGQIRKLLDKTFRHFQLELDYSAVFDNFVLHVHFLLLRCRHQNFFHNDFATSLRTSHPFIYDVAVYLAYQLEKEFQAAIPGDEIGLIAIYLGSIATYVPTYDLPRVICICPQYHELRKLMVQQLTEKLSCTLDIVKIVSSLSEITDQDHADFYLSTVKTENSLTDLIPISPILSPLEIHRIEKKNLEFMKAQKRRKLRQNLLRFFDDQLFFCNHGLTTEVEILTFFDQLLQQRGVIDNQFMDSVRQRESLSSTAFFNRFAVPHSLEKDALLTKVVYYYSDEPIRWYDSRVNLVLLILSRSDDEQASKIYNLIFDILIDESCYKKMILCRSRQELMDFLEANSN</sequence>
<dbReference type="Proteomes" id="UP000005950">
    <property type="component" value="Unassembled WGS sequence"/>
</dbReference>
<dbReference type="GO" id="GO:0006355">
    <property type="term" value="P:regulation of DNA-templated transcription"/>
    <property type="evidence" value="ECO:0007669"/>
    <property type="project" value="InterPro"/>
</dbReference>
<dbReference type="Gene3D" id="1.10.10.10">
    <property type="entry name" value="Winged helix-like DNA-binding domain superfamily/Winged helix DNA-binding domain"/>
    <property type="match status" value="1"/>
</dbReference>
<organism evidence="7 8">
    <name type="scientific">Holdemania filiformis DSM 12042</name>
    <dbReference type="NCBI Taxonomy" id="545696"/>
    <lineage>
        <taxon>Bacteria</taxon>
        <taxon>Bacillati</taxon>
        <taxon>Bacillota</taxon>
        <taxon>Erysipelotrichia</taxon>
        <taxon>Erysipelotrichales</taxon>
        <taxon>Erysipelotrichaceae</taxon>
        <taxon>Holdemania</taxon>
    </lineage>
</organism>
<dbReference type="InterPro" id="IPR016152">
    <property type="entry name" value="PTrfase/Anion_transptr"/>
</dbReference>
<dbReference type="Pfam" id="PF00874">
    <property type="entry name" value="PRD"/>
    <property type="match status" value="1"/>
</dbReference>
<proteinExistence type="predicted"/>
<keyword evidence="4" id="KW-0804">Transcription</keyword>
<dbReference type="HOGENOM" id="CLU_013442_5_2_9"/>
<dbReference type="eggNOG" id="COG3711">
    <property type="taxonomic scope" value="Bacteria"/>
</dbReference>
<comment type="caution">
    <text evidence="7">The sequence shown here is derived from an EMBL/GenBank/DDBJ whole genome shotgun (WGS) entry which is preliminary data.</text>
</comment>
<dbReference type="Pfam" id="PF05043">
    <property type="entry name" value="Mga"/>
    <property type="match status" value="1"/>
</dbReference>
<dbReference type="Pfam" id="PF08279">
    <property type="entry name" value="HTH_11"/>
    <property type="match status" value="1"/>
</dbReference>
<feature type="domain" description="PRD" evidence="6">
    <location>
        <begin position="303"/>
        <end position="409"/>
    </location>
</feature>
<dbReference type="AlphaFoldDB" id="B9YAP5"/>
<dbReference type="STRING" id="545696.HOLDEFILI_02902"/>
<dbReference type="SUPFAM" id="SSF55804">
    <property type="entry name" value="Phoshotransferase/anion transport protein"/>
    <property type="match status" value="1"/>
</dbReference>
<evidence type="ECO:0000256" key="4">
    <source>
        <dbReference type="ARBA" id="ARBA00023163"/>
    </source>
</evidence>
<dbReference type="InterPro" id="IPR007737">
    <property type="entry name" value="Mga_HTH"/>
</dbReference>
<evidence type="ECO:0000313" key="8">
    <source>
        <dbReference type="Proteomes" id="UP000005950"/>
    </source>
</evidence>
<reference evidence="7 8" key="1">
    <citation type="submission" date="2008-12" db="EMBL/GenBank/DDBJ databases">
        <authorList>
            <person name="Fulton L."/>
            <person name="Clifton S."/>
            <person name="Fulton B."/>
            <person name="Xu J."/>
            <person name="Minx P."/>
            <person name="Pepin K.H."/>
            <person name="Johnson M."/>
            <person name="Bhonagiri V."/>
            <person name="Nash W.E."/>
            <person name="Mardis E.R."/>
            <person name="Wilson R.K."/>
        </authorList>
    </citation>
    <scope>NUCLEOTIDE SEQUENCE [LARGE SCALE GENOMIC DNA]</scope>
    <source>
        <strain evidence="7 8">DSM 12042</strain>
    </source>
</reference>
<dbReference type="PROSITE" id="PS51372">
    <property type="entry name" value="PRD_2"/>
    <property type="match status" value="1"/>
</dbReference>
<dbReference type="eggNOG" id="COG1762">
    <property type="taxonomic scope" value="Bacteria"/>
</dbReference>
<protein>
    <submittedName>
        <fullName evidence="7">PRD domain protein</fullName>
    </submittedName>
</protein>
<dbReference type="PROSITE" id="PS51094">
    <property type="entry name" value="PTS_EIIA_TYPE_2"/>
    <property type="match status" value="1"/>
</dbReference>
<keyword evidence="3" id="KW-0010">Activator</keyword>
<dbReference type="InterPro" id="IPR011608">
    <property type="entry name" value="PRD"/>
</dbReference>
<dbReference type="InterPro" id="IPR036634">
    <property type="entry name" value="PRD_sf"/>
</dbReference>